<dbReference type="GO" id="GO:0000126">
    <property type="term" value="C:transcription factor TFIIIB complex"/>
    <property type="evidence" value="ECO:0007669"/>
    <property type="project" value="TreeGrafter"/>
</dbReference>
<dbReference type="GO" id="GO:0001156">
    <property type="term" value="F:TFIIIC-class transcription factor complex binding"/>
    <property type="evidence" value="ECO:0007669"/>
    <property type="project" value="TreeGrafter"/>
</dbReference>
<dbReference type="PANTHER" id="PTHR22929">
    <property type="entry name" value="RNA POLYMERASE III TRANSCRIPTION INITIATION FACTOR B"/>
    <property type="match status" value="1"/>
</dbReference>
<sequence>MPPPPTVPSRPEVSQVKPPQIRAAPESVPEASMIRGLKPPAIQPTQSARASQSQPPTVASVLNRPHPPIPAPPQQPLSPPQEATVNVTDTISAASLRDVSTVPLPAPSIGPSERHTSPGGFSAPNVITIDNSQIDPALLEAVVTALQHAEQDVRTAPAPQSLPAKVEPAAQQQNASQLQQSVIPVEKIPPTRRKRTTRSAVVVDDIPTEIDTENSATPSTSTSKAKKPRKRKRTDSSGANQTGDEEDEESTSSGRKRQSRGGRKSKVPPIPSFDPEADPGEELDPTSVTMGNLCDDPGTGRVSSKAADIVSNHAAWRAANKEKRARLKAIMEAKKYGRNLEEEEENVTQTPKESSTPSPEDPTITSATNGAGSPLAGPSSLTHNTSDNEQGEGRFDYSQAMSTSRYNVQVRIGPNGETIIDEDSLFVDTNQEDDTATYTHVEESDATKFVNSASYSKKSRGSRWSAEETELFYDALSQFGENYELISFMLPGRDRKACKNKFKAEDKRDPARITYCLTHKRPYDIDTLSRMTGKDFSGPTPVIRTPTPISTVEDAQPPSVTDNTTINAPKPTLKKKKPRDTADVEVLGNVSDLEDDVMDLALEQGLRF</sequence>
<reference evidence="4" key="1">
    <citation type="journal article" date="2021" name="New Phytol.">
        <title>Evolutionary innovations through gain and loss of genes in the ectomycorrhizal Boletales.</title>
        <authorList>
            <person name="Wu G."/>
            <person name="Miyauchi S."/>
            <person name="Morin E."/>
            <person name="Kuo A."/>
            <person name="Drula E."/>
            <person name="Varga T."/>
            <person name="Kohler A."/>
            <person name="Feng B."/>
            <person name="Cao Y."/>
            <person name="Lipzen A."/>
            <person name="Daum C."/>
            <person name="Hundley H."/>
            <person name="Pangilinan J."/>
            <person name="Johnson J."/>
            <person name="Barry K."/>
            <person name="LaButti K."/>
            <person name="Ng V."/>
            <person name="Ahrendt S."/>
            <person name="Min B."/>
            <person name="Choi I.G."/>
            <person name="Park H."/>
            <person name="Plett J.M."/>
            <person name="Magnuson J."/>
            <person name="Spatafora J.W."/>
            <person name="Nagy L.G."/>
            <person name="Henrissat B."/>
            <person name="Grigoriev I.V."/>
            <person name="Yang Z.L."/>
            <person name="Xu J."/>
            <person name="Martin F.M."/>
        </authorList>
    </citation>
    <scope>NUCLEOTIDE SEQUENCE</scope>
    <source>
        <strain evidence="4">KKN 215</strain>
    </source>
</reference>
<keyword evidence="5" id="KW-1185">Reference proteome</keyword>
<feature type="region of interest" description="Disordered" evidence="1">
    <location>
        <begin position="1"/>
        <end position="124"/>
    </location>
</feature>
<feature type="region of interest" description="Disordered" evidence="1">
    <location>
        <begin position="150"/>
        <end position="307"/>
    </location>
</feature>
<dbReference type="GO" id="GO:0070898">
    <property type="term" value="P:RNA polymerase III preinitiation complex assembly"/>
    <property type="evidence" value="ECO:0007669"/>
    <property type="project" value="TreeGrafter"/>
</dbReference>
<dbReference type="PROSITE" id="PS50090">
    <property type="entry name" value="MYB_LIKE"/>
    <property type="match status" value="1"/>
</dbReference>
<evidence type="ECO:0000313" key="5">
    <source>
        <dbReference type="Proteomes" id="UP000813824"/>
    </source>
</evidence>
<gene>
    <name evidence="4" type="ORF">BXZ70DRAFT_289500</name>
</gene>
<evidence type="ECO:0000256" key="1">
    <source>
        <dbReference type="SAM" id="MobiDB-lite"/>
    </source>
</evidence>
<feature type="compositionally biased region" description="Basic residues" evidence="1">
    <location>
        <begin position="224"/>
        <end position="233"/>
    </location>
</feature>
<dbReference type="Pfam" id="PF15963">
    <property type="entry name" value="Myb_DNA-bind_7"/>
    <property type="match status" value="1"/>
</dbReference>
<organism evidence="4 5">
    <name type="scientific">Cristinia sonorae</name>
    <dbReference type="NCBI Taxonomy" id="1940300"/>
    <lineage>
        <taxon>Eukaryota</taxon>
        <taxon>Fungi</taxon>
        <taxon>Dikarya</taxon>
        <taxon>Basidiomycota</taxon>
        <taxon>Agaricomycotina</taxon>
        <taxon>Agaricomycetes</taxon>
        <taxon>Agaricomycetidae</taxon>
        <taxon>Agaricales</taxon>
        <taxon>Pleurotineae</taxon>
        <taxon>Stephanosporaceae</taxon>
        <taxon>Cristinia</taxon>
    </lineage>
</organism>
<accession>A0A8K0UMB4</accession>
<evidence type="ECO:0000259" key="2">
    <source>
        <dbReference type="PROSITE" id="PS50090"/>
    </source>
</evidence>
<dbReference type="PANTHER" id="PTHR22929:SF0">
    <property type="entry name" value="TRANSCRIPTION FACTOR TFIIIB COMPONENT B'' HOMOLOG"/>
    <property type="match status" value="1"/>
</dbReference>
<evidence type="ECO:0000313" key="4">
    <source>
        <dbReference type="EMBL" id="KAH8099274.1"/>
    </source>
</evidence>
<feature type="region of interest" description="Disordered" evidence="1">
    <location>
        <begin position="335"/>
        <end position="400"/>
    </location>
</feature>
<feature type="compositionally biased region" description="Polar residues" evidence="1">
    <location>
        <begin position="43"/>
        <end position="57"/>
    </location>
</feature>
<dbReference type="EMBL" id="JAEVFJ010000020">
    <property type="protein sequence ID" value="KAH8099274.1"/>
    <property type="molecule type" value="Genomic_DNA"/>
</dbReference>
<feature type="domain" description="SANT" evidence="3">
    <location>
        <begin position="459"/>
        <end position="510"/>
    </location>
</feature>
<feature type="compositionally biased region" description="Basic residues" evidence="1">
    <location>
        <begin position="254"/>
        <end position="266"/>
    </location>
</feature>
<dbReference type="InterPro" id="IPR017884">
    <property type="entry name" value="SANT_dom"/>
</dbReference>
<feature type="compositionally biased region" description="Polar residues" evidence="1">
    <location>
        <begin position="83"/>
        <end position="93"/>
    </location>
</feature>
<dbReference type="InterPro" id="IPR009057">
    <property type="entry name" value="Homeodomain-like_sf"/>
</dbReference>
<feature type="compositionally biased region" description="Polar residues" evidence="1">
    <location>
        <begin position="347"/>
        <end position="371"/>
    </location>
</feature>
<dbReference type="SMART" id="SM00717">
    <property type="entry name" value="SANT"/>
    <property type="match status" value="1"/>
</dbReference>
<feature type="compositionally biased region" description="Polar residues" evidence="1">
    <location>
        <begin position="558"/>
        <end position="567"/>
    </location>
</feature>
<name>A0A8K0UMB4_9AGAR</name>
<protein>
    <recommendedName>
        <fullName evidence="6">Myb-like domain-containing protein</fullName>
    </recommendedName>
</protein>
<dbReference type="InterPro" id="IPR001005">
    <property type="entry name" value="SANT/Myb"/>
</dbReference>
<comment type="caution">
    <text evidence="4">The sequence shown here is derived from an EMBL/GenBank/DDBJ whole genome shotgun (WGS) entry which is preliminary data.</text>
</comment>
<proteinExistence type="predicted"/>
<dbReference type="PROSITE" id="PS51293">
    <property type="entry name" value="SANT"/>
    <property type="match status" value="1"/>
</dbReference>
<feature type="compositionally biased region" description="Low complexity" evidence="1">
    <location>
        <begin position="169"/>
        <end position="181"/>
    </location>
</feature>
<dbReference type="Proteomes" id="UP000813824">
    <property type="component" value="Unassembled WGS sequence"/>
</dbReference>
<dbReference type="Gene3D" id="1.10.10.60">
    <property type="entry name" value="Homeodomain-like"/>
    <property type="match status" value="1"/>
</dbReference>
<feature type="domain" description="Myb-like" evidence="2">
    <location>
        <begin position="456"/>
        <end position="503"/>
    </location>
</feature>
<feature type="compositionally biased region" description="Acidic residues" evidence="1">
    <location>
        <begin position="275"/>
        <end position="284"/>
    </location>
</feature>
<dbReference type="SUPFAM" id="SSF46689">
    <property type="entry name" value="Homeodomain-like"/>
    <property type="match status" value="1"/>
</dbReference>
<dbReference type="InterPro" id="IPR039467">
    <property type="entry name" value="TFIIIB_B''_Myb"/>
</dbReference>
<dbReference type="OrthoDB" id="272624at2759"/>
<feature type="region of interest" description="Disordered" evidence="1">
    <location>
        <begin position="535"/>
        <end position="582"/>
    </location>
</feature>
<dbReference type="AlphaFoldDB" id="A0A8K0UMB4"/>
<dbReference type="CDD" id="cd00167">
    <property type="entry name" value="SANT"/>
    <property type="match status" value="1"/>
</dbReference>
<evidence type="ECO:0000259" key="3">
    <source>
        <dbReference type="PROSITE" id="PS51293"/>
    </source>
</evidence>
<feature type="compositionally biased region" description="Pro residues" evidence="1">
    <location>
        <begin position="65"/>
        <end position="79"/>
    </location>
</feature>
<evidence type="ECO:0008006" key="6">
    <source>
        <dbReference type="Google" id="ProtNLM"/>
    </source>
</evidence>
<feature type="compositionally biased region" description="Polar residues" evidence="1">
    <location>
        <begin position="379"/>
        <end position="388"/>
    </location>
</feature>